<feature type="compositionally biased region" description="Basic and acidic residues" evidence="1">
    <location>
        <begin position="228"/>
        <end position="261"/>
    </location>
</feature>
<dbReference type="Proteomes" id="UP001447188">
    <property type="component" value="Unassembled WGS sequence"/>
</dbReference>
<evidence type="ECO:0000256" key="1">
    <source>
        <dbReference type="SAM" id="MobiDB-lite"/>
    </source>
</evidence>
<feature type="compositionally biased region" description="Basic and acidic residues" evidence="1">
    <location>
        <begin position="350"/>
        <end position="360"/>
    </location>
</feature>
<feature type="compositionally biased region" description="Pro residues" evidence="1">
    <location>
        <begin position="318"/>
        <end position="327"/>
    </location>
</feature>
<feature type="compositionally biased region" description="Basic and acidic residues" evidence="1">
    <location>
        <begin position="477"/>
        <end position="487"/>
    </location>
</feature>
<feature type="compositionally biased region" description="Low complexity" evidence="1">
    <location>
        <begin position="374"/>
        <end position="395"/>
    </location>
</feature>
<feature type="region of interest" description="Disordered" evidence="1">
    <location>
        <begin position="449"/>
        <end position="487"/>
    </location>
</feature>
<evidence type="ECO:0000313" key="2">
    <source>
        <dbReference type="EMBL" id="KAL0632434.1"/>
    </source>
</evidence>
<dbReference type="EMBL" id="JBBBZM010000169">
    <property type="protein sequence ID" value="KAL0632434.1"/>
    <property type="molecule type" value="Genomic_DNA"/>
</dbReference>
<feature type="compositionally biased region" description="Basic and acidic residues" evidence="1">
    <location>
        <begin position="449"/>
        <end position="458"/>
    </location>
</feature>
<comment type="caution">
    <text evidence="2">The sequence shown here is derived from an EMBL/GenBank/DDBJ whole genome shotgun (WGS) entry which is preliminary data.</text>
</comment>
<feature type="region of interest" description="Disordered" evidence="1">
    <location>
        <begin position="228"/>
        <end position="408"/>
    </location>
</feature>
<sequence>MNFRGFAQINTPDNVRETAGRPPPDTPESPSSRKNTRRERKELDKATALTPSINPSYIKLREQYGLEEALDILIGQQTSVAAKITVAIQILDAVQNVTEEIGGVEEAMWERVIERHQLWEPMGGRQKVKGMMEYESQAGPRIAQRKEESGRKRRAREAIGSIWGEGWEERFDPEQRLLEASEHALQNLAARAREGWKMEVVQRSADDAFRARIMDRRQGVTMRQVYTKKDTEDGTESLRRAEAESGKRKEGVTLEDLERALPRAPGRSRLTIQGTGLPGPAPRRQTEEPRAPTQQNRQVTPVPPSSPTQRTRQATSVPPSPSPPPPTSRQSRRETSTSQEELRVSPTQTEELRLQSEEQRTPSPQLPTMPLRVSSSPPLGSPDSDSDSVIIIDDPGGPPRKDGGMGFRPEEAKRLNVEGTMALVQQGYTVEQFDPEWSTDLIEQACEEDRLERDERHRPQGGVPPGPVRRRRRARSPPREIRRSARGMESEGLPAGLLCACTVEVLDGRRIAIAVDHRAEHHLARTSWQANDLIWKLAELPTLAHNAEAFVTLNGGEMLEKRKASKLVPPMAVASAVRRLWSFSADAVDESGMSKALNYLAVKEVVKDFHRQKNRTEDPISRGGMTTSIYGIECRFRSTRASEIEAVIGVLGDKNH</sequence>
<feature type="compositionally biased region" description="Basic and acidic residues" evidence="1">
    <location>
        <begin position="331"/>
        <end position="343"/>
    </location>
</feature>
<protein>
    <submittedName>
        <fullName evidence="2">Uncharacterized protein</fullName>
    </submittedName>
</protein>
<evidence type="ECO:0000313" key="3">
    <source>
        <dbReference type="Proteomes" id="UP001447188"/>
    </source>
</evidence>
<accession>A0ABR3G907</accession>
<feature type="region of interest" description="Disordered" evidence="1">
    <location>
        <begin position="1"/>
        <end position="43"/>
    </location>
</feature>
<name>A0ABR3G907_9PEZI</name>
<reference evidence="2 3" key="1">
    <citation type="submission" date="2024-02" db="EMBL/GenBank/DDBJ databases">
        <title>Discinaceae phylogenomics.</title>
        <authorList>
            <person name="Dirks A.C."/>
            <person name="James T.Y."/>
        </authorList>
    </citation>
    <scope>NUCLEOTIDE SEQUENCE [LARGE SCALE GENOMIC DNA]</scope>
    <source>
        <strain evidence="2 3">ACD0624</strain>
    </source>
</reference>
<gene>
    <name evidence="2" type="ORF">Q9L58_008687</name>
</gene>
<organism evidence="2 3">
    <name type="scientific">Discina gigas</name>
    <dbReference type="NCBI Taxonomy" id="1032678"/>
    <lineage>
        <taxon>Eukaryota</taxon>
        <taxon>Fungi</taxon>
        <taxon>Dikarya</taxon>
        <taxon>Ascomycota</taxon>
        <taxon>Pezizomycotina</taxon>
        <taxon>Pezizomycetes</taxon>
        <taxon>Pezizales</taxon>
        <taxon>Discinaceae</taxon>
        <taxon>Discina</taxon>
    </lineage>
</organism>
<proteinExistence type="predicted"/>
<keyword evidence="3" id="KW-1185">Reference proteome</keyword>
<feature type="compositionally biased region" description="Polar residues" evidence="1">
    <location>
        <begin position="307"/>
        <end position="317"/>
    </location>
</feature>
<feature type="compositionally biased region" description="Basic and acidic residues" evidence="1">
    <location>
        <begin position="399"/>
        <end position="408"/>
    </location>
</feature>